<dbReference type="PROSITE" id="PS51186">
    <property type="entry name" value="GNAT"/>
    <property type="match status" value="1"/>
</dbReference>
<dbReference type="PANTHER" id="PTHR43610">
    <property type="entry name" value="BLL6696 PROTEIN"/>
    <property type="match status" value="1"/>
</dbReference>
<organism evidence="2 3">
    <name type="scientific">Altererythrobacter litoralis</name>
    <dbReference type="NCBI Taxonomy" id="3113904"/>
    <lineage>
        <taxon>Bacteria</taxon>
        <taxon>Pseudomonadati</taxon>
        <taxon>Pseudomonadota</taxon>
        <taxon>Alphaproteobacteria</taxon>
        <taxon>Sphingomonadales</taxon>
        <taxon>Erythrobacteraceae</taxon>
        <taxon>Altererythrobacter</taxon>
    </lineage>
</organism>
<dbReference type="Proteomes" id="UP001343492">
    <property type="component" value="Unassembled WGS sequence"/>
</dbReference>
<dbReference type="Pfam" id="PF13302">
    <property type="entry name" value="Acetyltransf_3"/>
    <property type="match status" value="1"/>
</dbReference>
<accession>A0ABU7GCH0</accession>
<name>A0ABU7GCH0_9SPHN</name>
<evidence type="ECO:0000259" key="1">
    <source>
        <dbReference type="PROSITE" id="PS51186"/>
    </source>
</evidence>
<protein>
    <submittedName>
        <fullName evidence="2">GNAT family N-acetyltransferase</fullName>
    </submittedName>
</protein>
<dbReference type="SUPFAM" id="SSF55729">
    <property type="entry name" value="Acyl-CoA N-acyltransferases (Nat)"/>
    <property type="match status" value="1"/>
</dbReference>
<evidence type="ECO:0000313" key="2">
    <source>
        <dbReference type="EMBL" id="MEE1876807.1"/>
    </source>
</evidence>
<reference evidence="2 3" key="1">
    <citation type="submission" date="2024-01" db="EMBL/GenBank/DDBJ databases">
        <title>The genome sequence of Erythrobacteraceae sp. strain 1XM1-14.</title>
        <authorList>
            <person name="Liu Y."/>
        </authorList>
    </citation>
    <scope>NUCLEOTIDE SEQUENCE [LARGE SCALE GENOMIC DNA]</scope>
    <source>
        <strain evidence="2 3">1XM1-14</strain>
    </source>
</reference>
<dbReference type="PANTHER" id="PTHR43610:SF1">
    <property type="entry name" value="N-ACETYLTRANSFERASE DOMAIN-CONTAINING PROTEIN"/>
    <property type="match status" value="1"/>
</dbReference>
<dbReference type="InterPro" id="IPR000182">
    <property type="entry name" value="GNAT_dom"/>
</dbReference>
<dbReference type="InterPro" id="IPR016181">
    <property type="entry name" value="Acyl_CoA_acyltransferase"/>
</dbReference>
<evidence type="ECO:0000313" key="3">
    <source>
        <dbReference type="Proteomes" id="UP001343492"/>
    </source>
</evidence>
<dbReference type="EMBL" id="JAZDQV010000003">
    <property type="protein sequence ID" value="MEE1876807.1"/>
    <property type="molecule type" value="Genomic_DNA"/>
</dbReference>
<comment type="caution">
    <text evidence="2">The sequence shown here is derived from an EMBL/GenBank/DDBJ whole genome shotgun (WGS) entry which is preliminary data.</text>
</comment>
<feature type="domain" description="N-acetyltransferase" evidence="1">
    <location>
        <begin position="12"/>
        <end position="170"/>
    </location>
</feature>
<gene>
    <name evidence="2" type="ORF">VRS74_03805</name>
</gene>
<proteinExistence type="predicted"/>
<dbReference type="Gene3D" id="3.40.630.30">
    <property type="match status" value="1"/>
</dbReference>
<keyword evidence="3" id="KW-1185">Reference proteome</keyword>
<sequence length="179" mass="20365">MDRQPVLEGERLRLRPLASDDRDALFRVASDPLLWEQHPINDRWQLDVFGAFFDDGLRNGGALVVTERANGRIIGSSQYRPTTFDPEAIEIGWTYLAREYWGGAFNRELKRLMLDHALASVPRVLFRVGSANWRSRKAMEKIGGALTDMVEEGEYKGRFVQHVVYEITRQGFAKGPLAG</sequence>